<keyword evidence="3" id="KW-1185">Reference proteome</keyword>
<evidence type="ECO:0000256" key="1">
    <source>
        <dbReference type="SAM" id="MobiDB-lite"/>
    </source>
</evidence>
<name>A0A8H7ABW3_9EURO</name>
<evidence type="ECO:0000313" key="3">
    <source>
        <dbReference type="Proteomes" id="UP000606974"/>
    </source>
</evidence>
<dbReference type="EMBL" id="JAACFV010000131">
    <property type="protein sequence ID" value="KAF7504649.1"/>
    <property type="molecule type" value="Genomic_DNA"/>
</dbReference>
<dbReference type="AlphaFoldDB" id="A0A8H7ABW3"/>
<proteinExistence type="predicted"/>
<dbReference type="OrthoDB" id="202825at2759"/>
<feature type="compositionally biased region" description="Polar residues" evidence="1">
    <location>
        <begin position="109"/>
        <end position="125"/>
    </location>
</feature>
<organism evidence="2 3">
    <name type="scientific">Endocarpon pusillum</name>
    <dbReference type="NCBI Taxonomy" id="364733"/>
    <lineage>
        <taxon>Eukaryota</taxon>
        <taxon>Fungi</taxon>
        <taxon>Dikarya</taxon>
        <taxon>Ascomycota</taxon>
        <taxon>Pezizomycotina</taxon>
        <taxon>Eurotiomycetes</taxon>
        <taxon>Chaetothyriomycetidae</taxon>
        <taxon>Verrucariales</taxon>
        <taxon>Verrucariaceae</taxon>
        <taxon>Endocarpon</taxon>
    </lineage>
</organism>
<feature type="region of interest" description="Disordered" evidence="1">
    <location>
        <begin position="91"/>
        <end position="141"/>
    </location>
</feature>
<gene>
    <name evidence="2" type="ORF">GJ744_002003</name>
</gene>
<dbReference type="Proteomes" id="UP000606974">
    <property type="component" value="Unassembled WGS sequence"/>
</dbReference>
<comment type="caution">
    <text evidence="2">The sequence shown here is derived from an EMBL/GenBank/DDBJ whole genome shotgun (WGS) entry which is preliminary data.</text>
</comment>
<reference evidence="2" key="1">
    <citation type="submission" date="2020-02" db="EMBL/GenBank/DDBJ databases">
        <authorList>
            <person name="Palmer J.M."/>
        </authorList>
    </citation>
    <scope>NUCLEOTIDE SEQUENCE</scope>
    <source>
        <strain evidence="2">EPUS1.4</strain>
        <tissue evidence="2">Thallus</tissue>
    </source>
</reference>
<evidence type="ECO:0000313" key="2">
    <source>
        <dbReference type="EMBL" id="KAF7504649.1"/>
    </source>
</evidence>
<sequence>MALHPTASFPTPAQLALALLVLKSKPVESSLEDYIDSLRRCIYTGGPTPPRRLDSCAFWRQAYEKSEVAHSDLLNKHHELEQQIKQLRGDLRQSRADHAQAGLKRKRSVNQATKKSTNCKPTSSDADMGGTQRLGKGLEDTNADLDSKDDLGGSALARNLIALRRLLSARRLDSNALAKSLSRTCAAADVSLSEPIKAISLGSAKVAKAKEVGEAILAGLIKTSRALRLCYPSLLQAVERLSTQEITHQCSVYAVVQLFQEILGHLHNIAALAAARTLGGCRPLKQNKARTVRQQPMTTLDFDEMCRSLAKLAMRFFESLDLAQLSHNKILEGLICVFLDHLGSSLSLRIFADVESPASKSAHLGLLPPCGLLDTFGVDQETAICTVEHEARYLITILRQVMLIIAKQQSLIRSNSGSLLNLRKSLTSSNNTFATQIRNKLQHTLLRGIFGDDDESFKEAIRRPDMKIFDDGVDVACNGREDAGDWFVGEVWALVGWDSLLG</sequence>
<accession>A0A8H7ABW3</accession>
<protein>
    <submittedName>
        <fullName evidence="2">Uncharacterized protein</fullName>
    </submittedName>
</protein>